<dbReference type="EMBL" id="BKCJ010000854">
    <property type="protein sequence ID" value="GEU36818.1"/>
    <property type="molecule type" value="Genomic_DNA"/>
</dbReference>
<dbReference type="Gene3D" id="1.10.340.70">
    <property type="match status" value="1"/>
</dbReference>
<dbReference type="PANTHER" id="PTHR24559">
    <property type="entry name" value="TRANSPOSON TY3-I GAG-POL POLYPROTEIN"/>
    <property type="match status" value="1"/>
</dbReference>
<dbReference type="PANTHER" id="PTHR24559:SF427">
    <property type="entry name" value="RNA-DIRECTED DNA POLYMERASE"/>
    <property type="match status" value="1"/>
</dbReference>
<keyword evidence="4" id="KW-0808">Transferase</keyword>
<dbReference type="InterPro" id="IPR013103">
    <property type="entry name" value="RVT_2"/>
</dbReference>
<name>A0A6L2JII8_TANCI</name>
<dbReference type="InterPro" id="IPR043502">
    <property type="entry name" value="DNA/RNA_pol_sf"/>
</dbReference>
<dbReference type="InterPro" id="IPR000477">
    <property type="entry name" value="RT_dom"/>
</dbReference>
<proteinExistence type="predicted"/>
<dbReference type="Pfam" id="PF07727">
    <property type="entry name" value="RVT_2"/>
    <property type="match status" value="1"/>
</dbReference>
<feature type="domain" description="Reverse transcriptase" evidence="3">
    <location>
        <begin position="874"/>
        <end position="1053"/>
    </location>
</feature>
<feature type="region of interest" description="Disordered" evidence="2">
    <location>
        <begin position="162"/>
        <end position="327"/>
    </location>
</feature>
<dbReference type="Pfam" id="PF00078">
    <property type="entry name" value="RVT_1"/>
    <property type="match status" value="1"/>
</dbReference>
<evidence type="ECO:0000256" key="2">
    <source>
        <dbReference type="SAM" id="MobiDB-lite"/>
    </source>
</evidence>
<reference evidence="4" key="1">
    <citation type="journal article" date="2019" name="Sci. Rep.">
        <title>Draft genome of Tanacetum cinerariifolium, the natural source of mosquito coil.</title>
        <authorList>
            <person name="Yamashiro T."/>
            <person name="Shiraishi A."/>
            <person name="Satake H."/>
            <person name="Nakayama K."/>
        </authorList>
    </citation>
    <scope>NUCLEOTIDE SEQUENCE</scope>
</reference>
<dbReference type="SUPFAM" id="SSF56672">
    <property type="entry name" value="DNA/RNA polymerases"/>
    <property type="match status" value="1"/>
</dbReference>
<keyword evidence="4" id="KW-0695">RNA-directed DNA polymerase</keyword>
<dbReference type="InterPro" id="IPR005162">
    <property type="entry name" value="Retrotrans_gag_dom"/>
</dbReference>
<dbReference type="InterPro" id="IPR043128">
    <property type="entry name" value="Rev_trsase/Diguanyl_cyclase"/>
</dbReference>
<evidence type="ECO:0000256" key="1">
    <source>
        <dbReference type="SAM" id="Coils"/>
    </source>
</evidence>
<evidence type="ECO:0000259" key="3">
    <source>
        <dbReference type="PROSITE" id="PS50878"/>
    </source>
</evidence>
<feature type="coiled-coil region" evidence="1">
    <location>
        <begin position="2067"/>
        <end position="2115"/>
    </location>
</feature>
<feature type="compositionally biased region" description="Basic and acidic residues" evidence="2">
    <location>
        <begin position="2337"/>
        <end position="2358"/>
    </location>
</feature>
<dbReference type="Pfam" id="PF08284">
    <property type="entry name" value="RVP_2"/>
    <property type="match status" value="1"/>
</dbReference>
<accession>A0A6L2JII8</accession>
<dbReference type="PROSITE" id="PS50878">
    <property type="entry name" value="RT_POL"/>
    <property type="match status" value="1"/>
</dbReference>
<feature type="compositionally biased region" description="Acidic residues" evidence="2">
    <location>
        <begin position="297"/>
        <end position="316"/>
    </location>
</feature>
<feature type="region of interest" description="Disordered" evidence="2">
    <location>
        <begin position="1798"/>
        <end position="1819"/>
    </location>
</feature>
<sequence>MEELEFWHVIPSGGNKFEVWRGSDAFKVDEKAKTCSCGMWQLSDCSHMSRVLGPIPKKMLGRPRKKRIMAPHENKSTYKISRAGVEMTCHNCISKHEELKYQELEGQNLSGEEEHAPPSPNYVPGPEYLEYIAPSNDEVRIEDQLLLADALPTVLSLDYVADSDPLKENQEEDPKEDPKEDPADYPTNEGEDEDDKEESSKYDDEKEEDFKEDKEDEEHLAPADSTLLVIDPAPPLLNYVPGPEYPEYAAPSDDEIPIEDQPLPADALPTTLSPGYVADSNPDEDLKEDPTDYPVDGGDEKEEEESFEDDDDEEEASEKGKEKEHLALADSTALRIIDLVPSAKETEPFEANESTATPPPSPQTNVPISMTRLHRSQISVRPHTPLLPSTKVLIVEFASTPTPPSPPPSLLLPLSSLLPRILSPSLHTSPTYADAPLAYRAAMIQLRAASPLPVPSPPLLLPSADHRSDIPEADMPSQKRLCLTAPAFRVMTAVEEVIERVTDLTTTQGQDAPELYAWSHSKDRNIALEASIRTLEAQPAKFYGKMPPKKTITPMNNVAIKKLIAQGVSDTLAKHEANRNSTNGDDNHDSGSSERRQVPTNRKCTYSDFLKCQPLNFKGTKGGVGLSQWFKKMESIFYISNCSVTCQIKFATCTLLGIALTWWNSHVKNVGHDATYGMLWKKLKKMMTTKYFPMSKIKKLEIEVWNLKEFDEVKKYVGGLPDMIQGSMMASKPKIMQEAIEFTTELIDQKIRTFADQLGSDVIIGMDWLSMYHVVIVCVEKIVRIPFGNEILIVRGDGSINKNEPRLNIISCTKTQKYLLKGCHVFLDLPCISSTQKVEFQIDLIPGAAPVAWAPYRLAPSEMKKLSDQLQELSEKGIIRPSSSPWGAPVLFVKKKNESFRMCIDYQELNKIMMKNHYPLPRIDNLFNQLQGSRVYSKINLRSGYHQLRVREEDILKTTFRTRYGHYEFQVMPSGLTNAPAVFMDLMSQVCKPYLDKFDIVFIDDIMIYSKSKQKHAEHLKLILELLKKEELYAKLSKCEFWISKVQFLGHVINNKGIHVDPTKTESVNDWASHMTPTEIRQFLGLAGYYRRFIEGFSKITKSITKLAQKKVKFDWGAEKFIVYCDASHKGLGVVLMQNEKHPGKANVVADALSRKERNKPLWVRGFSYDYWKEKLEPRANGTLRLKNKSWLPCYGDLRTLIMHESYISKYYVHDKIYQDMKKLYWWPNMKADITTYASKCLSCLKVKVEHQKPTGLLVQPKIPQWKWDNITMDFITKLPVGIKSLHEVTAIKLMLLMVDYSLWEVIENGSAPLITQVVEGVETTISPATAEEKAQRSQLEIHGEIISQEDVNQKFLRSLSLEWNTHTIVWMNKPQIDTLSLDDLNNNMNIYELEVKGTSSSNTQNIAFVFSNNTSSINRAVNTAHGITTASTQATVVNSTTIDNLARKFLRNTRRKFSLNGNETIRFDKSKVECYNNHKNGHFARECRALRSKDTKHKESTRIHMPVEIHASSDLVSCDELGEFRRKLELAQKEKDKIQLTVEIFENSSKNLSKLIDCQIVDKCKTGLGYNAIPPPYTGNFFPLKPDLSGLEKFLNESIVTKPIVKKLEIETSEAKADADKPKVTRKNFGPPLIEDWISNSEDEAESKSKIGNPQMESHDKEVIDSRCARYMTGNMSYLTDYKEIDRGYVVFGGNPKGDKITGKEAVNTACYVQNRALVVKPHNKTSYELFHGRTQALSFMRPFGCPVTIFNTKDHLGKFDGKVDEGFFVGYSLNCKAFRVFNNITRIVEENLHISDDGKKVGEDPRQESECKDQEKEDNMNITNNVNDAGTNRVNIIGVNTNNELLFNPKMLALEDISTFNFLSDHEDDDEMADMNNLDTTIKMDFKSAFLYGKIEEEKELCNAFKKMMHEKFQMSFMVELTFFLGVQVKQKQDGIFISQDKYVDEILKKYEFLEVKNAIYACARYQVNPKGSHLHAVKRIFRGFEQIADFLNENPIKYALTVNPIVYTSCIVVKVKTVNGEVQLQALVDGKKVIITESTIRRDLQLDDANGVNTPQSGKDSLKLNELMELCTTLQQRVLDLETTKITQALEINSLKRRVKKLEKRKRSRTHRLKRLYNVGLSSRVESFEDKSFGEEDVSKHGKIADIYANKDIYLVNVHTNEKMFDANQDLVQVATAATTPTISINEATLAQALAELKHTKPKAKAKGICLYEPEESTITTKTTIPKSKSQDKELQAEFEKEQRLANEKAQQEEEANIALIESWEDVQEKINADYQLAERQQAEEQQELNDEEKATLFIAFKRLNTFVDYRTELVEESSKKAKAKVMKGSSKRAKTELEQETSKKQKIDDDKDTRRCGNSVEIEDEVWKMQKRYNVVRWTLFNSCRVHCLSLQSGHIYMLVEKRYPFTPVTIKNMLNKKLHADYFDEMTYQLLKLVLKQLENK</sequence>
<feature type="compositionally biased region" description="Basic and acidic residues" evidence="2">
    <location>
        <begin position="317"/>
        <end position="327"/>
    </location>
</feature>
<keyword evidence="4" id="KW-0548">Nucleotidyltransferase</keyword>
<comment type="caution">
    <text evidence="4">The sequence shown here is derived from an EMBL/GenBank/DDBJ whole genome shotgun (WGS) entry which is preliminary data.</text>
</comment>
<feature type="region of interest" description="Disordered" evidence="2">
    <location>
        <begin position="107"/>
        <end position="127"/>
    </location>
</feature>
<dbReference type="GO" id="GO:0003964">
    <property type="term" value="F:RNA-directed DNA polymerase activity"/>
    <property type="evidence" value="ECO:0007669"/>
    <property type="project" value="UniProtKB-KW"/>
</dbReference>
<feature type="coiled-coil region" evidence="1">
    <location>
        <begin position="1522"/>
        <end position="1549"/>
    </location>
</feature>
<dbReference type="InterPro" id="IPR041588">
    <property type="entry name" value="Integrase_H2C2"/>
</dbReference>
<dbReference type="InterPro" id="IPR053134">
    <property type="entry name" value="RNA-dir_DNA_polymerase"/>
</dbReference>
<gene>
    <name evidence="4" type="ORF">Tci_008796</name>
</gene>
<protein>
    <submittedName>
        <fullName evidence="4">Putative reverse transcriptase domain-containing protein</fullName>
    </submittedName>
</protein>
<feature type="region of interest" description="Disordered" evidence="2">
    <location>
        <begin position="346"/>
        <end position="366"/>
    </location>
</feature>
<dbReference type="Pfam" id="PF25597">
    <property type="entry name" value="SH3_retrovirus"/>
    <property type="match status" value="1"/>
</dbReference>
<feature type="coiled-coil region" evidence="1">
    <location>
        <begin position="2238"/>
        <end position="2298"/>
    </location>
</feature>
<feature type="region of interest" description="Disordered" evidence="2">
    <location>
        <begin position="2329"/>
        <end position="2358"/>
    </location>
</feature>
<feature type="compositionally biased region" description="Basic and acidic residues" evidence="2">
    <location>
        <begin position="585"/>
        <end position="597"/>
    </location>
</feature>
<organism evidence="4">
    <name type="scientific">Tanacetum cinerariifolium</name>
    <name type="common">Dalmatian daisy</name>
    <name type="synonym">Chrysanthemum cinerariifolium</name>
    <dbReference type="NCBI Taxonomy" id="118510"/>
    <lineage>
        <taxon>Eukaryota</taxon>
        <taxon>Viridiplantae</taxon>
        <taxon>Streptophyta</taxon>
        <taxon>Embryophyta</taxon>
        <taxon>Tracheophyta</taxon>
        <taxon>Spermatophyta</taxon>
        <taxon>Magnoliopsida</taxon>
        <taxon>eudicotyledons</taxon>
        <taxon>Gunneridae</taxon>
        <taxon>Pentapetalae</taxon>
        <taxon>asterids</taxon>
        <taxon>campanulids</taxon>
        <taxon>Asterales</taxon>
        <taxon>Asteraceae</taxon>
        <taxon>Asteroideae</taxon>
        <taxon>Anthemideae</taxon>
        <taxon>Anthemidinae</taxon>
        <taxon>Tanacetum</taxon>
    </lineage>
</organism>
<dbReference type="CDD" id="cd01647">
    <property type="entry name" value="RT_LTR"/>
    <property type="match status" value="1"/>
</dbReference>
<dbReference type="Gene3D" id="3.30.70.270">
    <property type="match status" value="2"/>
</dbReference>
<dbReference type="Gene3D" id="3.10.10.10">
    <property type="entry name" value="HIV Type 1 Reverse Transcriptase, subunit A, domain 1"/>
    <property type="match status" value="1"/>
</dbReference>
<feature type="region of interest" description="Disordered" evidence="2">
    <location>
        <begin position="577"/>
        <end position="600"/>
    </location>
</feature>
<dbReference type="Pfam" id="PF03732">
    <property type="entry name" value="Retrotrans_gag"/>
    <property type="match status" value="1"/>
</dbReference>
<dbReference type="Pfam" id="PF17921">
    <property type="entry name" value="Integrase_H2C2"/>
    <property type="match status" value="1"/>
</dbReference>
<evidence type="ECO:0000313" key="4">
    <source>
        <dbReference type="EMBL" id="GEU36818.1"/>
    </source>
</evidence>
<dbReference type="InterPro" id="IPR057670">
    <property type="entry name" value="SH3_retrovirus"/>
</dbReference>
<feature type="compositionally biased region" description="Basic and acidic residues" evidence="2">
    <location>
        <begin position="198"/>
        <end position="221"/>
    </location>
</feature>
<keyword evidence="1" id="KW-0175">Coiled coil</keyword>